<evidence type="ECO:0000256" key="1">
    <source>
        <dbReference type="SAM" id="Phobius"/>
    </source>
</evidence>
<keyword evidence="1" id="KW-0812">Transmembrane</keyword>
<gene>
    <name evidence="2" type="ORF">I7X43_00980</name>
</gene>
<dbReference type="RefSeq" id="WP_198099022.1">
    <property type="nucleotide sequence ID" value="NZ_JAEDAL010000001.1"/>
</dbReference>
<dbReference type="AlphaFoldDB" id="A0A931NDF9"/>
<sequence>MRHLLLLFVALLVGYGLWQLGNRRAWRQATRHFLRVAALAVVLVALLVLAYLTPAIKLL</sequence>
<keyword evidence="3" id="KW-1185">Reference proteome</keyword>
<proteinExistence type="predicted"/>
<keyword evidence="1" id="KW-0472">Membrane</keyword>
<evidence type="ECO:0000313" key="2">
    <source>
        <dbReference type="EMBL" id="MBH9551406.1"/>
    </source>
</evidence>
<evidence type="ECO:0000313" key="3">
    <source>
        <dbReference type="Proteomes" id="UP000620139"/>
    </source>
</evidence>
<accession>A0A931NDF9</accession>
<comment type="caution">
    <text evidence="2">The sequence shown here is derived from an EMBL/GenBank/DDBJ whole genome shotgun (WGS) entry which is preliminary data.</text>
</comment>
<feature type="transmembrane region" description="Helical" evidence="1">
    <location>
        <begin position="32"/>
        <end position="52"/>
    </location>
</feature>
<dbReference type="Proteomes" id="UP000620139">
    <property type="component" value="Unassembled WGS sequence"/>
</dbReference>
<protein>
    <submittedName>
        <fullName evidence="2">Uncharacterized protein</fullName>
    </submittedName>
</protein>
<organism evidence="2 3">
    <name type="scientific">Inhella gelatinilytica</name>
    <dbReference type="NCBI Taxonomy" id="2795030"/>
    <lineage>
        <taxon>Bacteria</taxon>
        <taxon>Pseudomonadati</taxon>
        <taxon>Pseudomonadota</taxon>
        <taxon>Betaproteobacteria</taxon>
        <taxon>Burkholderiales</taxon>
        <taxon>Sphaerotilaceae</taxon>
        <taxon>Inhella</taxon>
    </lineage>
</organism>
<reference evidence="2" key="1">
    <citation type="submission" date="2020-12" db="EMBL/GenBank/DDBJ databases">
        <title>The genome sequence of Inhella sp. 4Y17.</title>
        <authorList>
            <person name="Liu Y."/>
        </authorList>
    </citation>
    <scope>NUCLEOTIDE SEQUENCE</scope>
    <source>
        <strain evidence="2">4Y10</strain>
    </source>
</reference>
<name>A0A931NDF9_9BURK</name>
<dbReference type="EMBL" id="JAEDAL010000001">
    <property type="protein sequence ID" value="MBH9551406.1"/>
    <property type="molecule type" value="Genomic_DNA"/>
</dbReference>
<keyword evidence="1" id="KW-1133">Transmembrane helix</keyword>